<feature type="signal peptide" evidence="2">
    <location>
        <begin position="1"/>
        <end position="23"/>
    </location>
</feature>
<dbReference type="AlphaFoldDB" id="A0A443KCU3"/>
<evidence type="ECO:0008006" key="5">
    <source>
        <dbReference type="Google" id="ProtNLM"/>
    </source>
</evidence>
<gene>
    <name evidence="3" type="ORF">D2T29_12855</name>
</gene>
<evidence type="ECO:0000256" key="1">
    <source>
        <dbReference type="SAM" id="MobiDB-lite"/>
    </source>
</evidence>
<protein>
    <recommendedName>
        <fullName evidence="5">Conjugal transfer protein TraK</fullName>
    </recommendedName>
</protein>
<organism evidence="3 4">
    <name type="scientific">Paenirhodobacter populi</name>
    <dbReference type="NCBI Taxonomy" id="2306993"/>
    <lineage>
        <taxon>Bacteria</taxon>
        <taxon>Pseudomonadati</taxon>
        <taxon>Pseudomonadota</taxon>
        <taxon>Alphaproteobacteria</taxon>
        <taxon>Rhodobacterales</taxon>
        <taxon>Rhodobacter group</taxon>
        <taxon>Paenirhodobacter</taxon>
    </lineage>
</organism>
<keyword evidence="2" id="KW-0732">Signal</keyword>
<proteinExistence type="predicted"/>
<feature type="chain" id="PRO_5019539169" description="Conjugal transfer protein TraK" evidence="2">
    <location>
        <begin position="24"/>
        <end position="438"/>
    </location>
</feature>
<feature type="region of interest" description="Disordered" evidence="1">
    <location>
        <begin position="288"/>
        <end position="321"/>
    </location>
</feature>
<comment type="caution">
    <text evidence="3">The sequence shown here is derived from an EMBL/GenBank/DDBJ whole genome shotgun (WGS) entry which is preliminary data.</text>
</comment>
<name>A0A443KCU3_9RHOB</name>
<dbReference type="RefSeq" id="WP_128232761.1">
    <property type="nucleotide sequence ID" value="NZ_SAUY01000015.1"/>
</dbReference>
<accession>A0A443KCU3</accession>
<dbReference type="Proteomes" id="UP000284451">
    <property type="component" value="Unassembled WGS sequence"/>
</dbReference>
<evidence type="ECO:0000313" key="3">
    <source>
        <dbReference type="EMBL" id="RWR30555.1"/>
    </source>
</evidence>
<reference evidence="3 4" key="1">
    <citation type="submission" date="2019-01" db="EMBL/GenBank/DDBJ databases">
        <title>Sinorhodobacter populi sp. nov. isolated from the symptomatic bark tissue of Populus euramericana canker.</title>
        <authorList>
            <person name="Xu G."/>
        </authorList>
    </citation>
    <scope>NUCLEOTIDE SEQUENCE [LARGE SCALE GENOMIC DNA]</scope>
    <source>
        <strain evidence="3 4">07D10-4-3</strain>
    </source>
</reference>
<dbReference type="EMBL" id="SAUY01000015">
    <property type="protein sequence ID" value="RWR30555.1"/>
    <property type="molecule type" value="Genomic_DNA"/>
</dbReference>
<feature type="region of interest" description="Disordered" evidence="1">
    <location>
        <begin position="131"/>
        <end position="164"/>
    </location>
</feature>
<reference evidence="3 4" key="2">
    <citation type="submission" date="2019-01" db="EMBL/GenBank/DDBJ databases">
        <authorList>
            <person name="Li Y."/>
        </authorList>
    </citation>
    <scope>NUCLEOTIDE SEQUENCE [LARGE SCALE GENOMIC DNA]</scope>
    <source>
        <strain evidence="3 4">07D10-4-3</strain>
    </source>
</reference>
<feature type="compositionally biased region" description="Low complexity" evidence="1">
    <location>
        <begin position="289"/>
        <end position="305"/>
    </location>
</feature>
<evidence type="ECO:0000256" key="2">
    <source>
        <dbReference type="SAM" id="SignalP"/>
    </source>
</evidence>
<evidence type="ECO:0000313" key="4">
    <source>
        <dbReference type="Proteomes" id="UP000284451"/>
    </source>
</evidence>
<sequence>MKLCRRSTLSVLALLASTTAVFAQERIRASGMDDVPGDQTCQLWDVGFEYSHCERMPVPGSDNEMTQVYTLTDGTRRMLGSDPEVSSKRDMLDAAADDGGFGAEPSNDEPVSATAAATQDRGVIGAQIQEATGQRPEGATPHVDDMPPPSSAGTAPLQPSEEVAAGSNVAPVIEAQAVEVEDEFILPSVVPTIPGRSEMMYVALGHINRIETPFKYPTIRHGGDDKSVKFEFDQNYVYVTVTQPTTVFIYDDGHPDPAIVLSLIPRRIAPRQVKVTVPPNALEQIKKNSASTSLASRASSSGSEAYTPPANSKGISRQAEPAGATEGFAGVLRTYASGRLPRGYTPVTLQGFTPEMLCKRMGVQFSFRQGAAIGSNEYVIIRGMAEANRPVSLIESECALHPETLAVAFAPRTEISKDHPTDFYVLIRRPNAAVKSAR</sequence>